<protein>
    <submittedName>
        <fullName evidence="2">Uncharacterized protein</fullName>
    </submittedName>
</protein>
<dbReference type="OrthoDB" id="6120865at2"/>
<dbReference type="Proteomes" id="UP000198749">
    <property type="component" value="Unassembled WGS sequence"/>
</dbReference>
<gene>
    <name evidence="2" type="ORF">SAMN03080615_00671</name>
</gene>
<feature type="region of interest" description="Disordered" evidence="1">
    <location>
        <begin position="1"/>
        <end position="25"/>
    </location>
</feature>
<evidence type="ECO:0000256" key="1">
    <source>
        <dbReference type="SAM" id="MobiDB-lite"/>
    </source>
</evidence>
<dbReference type="RefSeq" id="WP_091354033.1">
    <property type="nucleotide sequence ID" value="NZ_AP025284.1"/>
</dbReference>
<evidence type="ECO:0000313" key="3">
    <source>
        <dbReference type="Proteomes" id="UP000198749"/>
    </source>
</evidence>
<keyword evidence="3" id="KW-1185">Reference proteome</keyword>
<dbReference type="AlphaFoldDB" id="A0A1H9E3L7"/>
<proteinExistence type="predicted"/>
<name>A0A1H9E3L7_9GAMM</name>
<dbReference type="EMBL" id="FOGB01000002">
    <property type="protein sequence ID" value="SEQ20326.1"/>
    <property type="molecule type" value="Genomic_DNA"/>
</dbReference>
<organism evidence="2 3">
    <name type="scientific">Amphritea atlantica</name>
    <dbReference type="NCBI Taxonomy" id="355243"/>
    <lineage>
        <taxon>Bacteria</taxon>
        <taxon>Pseudomonadati</taxon>
        <taxon>Pseudomonadota</taxon>
        <taxon>Gammaproteobacteria</taxon>
        <taxon>Oceanospirillales</taxon>
        <taxon>Oceanospirillaceae</taxon>
        <taxon>Amphritea</taxon>
    </lineage>
</organism>
<accession>A0A1H9E3L7</accession>
<sequence length="97" mass="10527">MSVDSKRQPQGGLGTRSKKPRKAGEAVCDMKGDLWDLDAVFLLSMKRIAPGWSGGNLPEEVMFELKNAGRYQAHDLELTAQPISGGKIALRISETGI</sequence>
<evidence type="ECO:0000313" key="2">
    <source>
        <dbReference type="EMBL" id="SEQ20326.1"/>
    </source>
</evidence>
<reference evidence="3" key="1">
    <citation type="submission" date="2016-10" db="EMBL/GenBank/DDBJ databases">
        <authorList>
            <person name="Varghese N."/>
            <person name="Submissions S."/>
        </authorList>
    </citation>
    <scope>NUCLEOTIDE SEQUENCE [LARGE SCALE GENOMIC DNA]</scope>
    <source>
        <strain evidence="3">DSM 18887</strain>
    </source>
</reference>